<keyword evidence="2" id="KW-1185">Reference proteome</keyword>
<evidence type="ECO:0000313" key="1">
    <source>
        <dbReference type="EMBL" id="VVT43862.1"/>
    </source>
</evidence>
<accession>A0A5E8B2L5</accession>
<evidence type="ECO:0000313" key="2">
    <source>
        <dbReference type="Proteomes" id="UP000398389"/>
    </source>
</evidence>
<evidence type="ECO:0008006" key="3">
    <source>
        <dbReference type="Google" id="ProtNLM"/>
    </source>
</evidence>
<dbReference type="RefSeq" id="XP_031850798.1">
    <property type="nucleotide sequence ID" value="XM_031994907.1"/>
</dbReference>
<dbReference type="AlphaFoldDB" id="A0A5E8B2L5"/>
<gene>
    <name evidence="1" type="ORF">SAPINGB_P000183</name>
</gene>
<reference evidence="1 2" key="1">
    <citation type="submission" date="2019-09" db="EMBL/GenBank/DDBJ databases">
        <authorList>
            <person name="Brejova B."/>
        </authorList>
    </citation>
    <scope>NUCLEOTIDE SEQUENCE [LARGE SCALE GENOMIC DNA]</scope>
</reference>
<dbReference type="GeneID" id="43579007"/>
<organism evidence="1 2">
    <name type="scientific">Magnusiomyces paraingens</name>
    <dbReference type="NCBI Taxonomy" id="2606893"/>
    <lineage>
        <taxon>Eukaryota</taxon>
        <taxon>Fungi</taxon>
        <taxon>Dikarya</taxon>
        <taxon>Ascomycota</taxon>
        <taxon>Saccharomycotina</taxon>
        <taxon>Dipodascomycetes</taxon>
        <taxon>Dipodascales</taxon>
        <taxon>Dipodascaceae</taxon>
        <taxon>Magnusiomyces</taxon>
    </lineage>
</organism>
<sequence length="658" mass="76855">MSARVQALDCLSSDIYVNLYEFLPPQALFSLIQTSAALRAAFQGLAWEHCELASPHARPEKHESFGRDGSRLQVSFAVLFHPHSYSWFPNTCVRSIHIDLRGLRNMLKANQRLPLAAYPRLTSISYHEKYDQVPVLREHDSAELANIRYPTHFNINEYNLITGSLFDASFAQFLSVDLDLYNFWHLKPHAFTRLTSIEFSLHPAFPQLIQALPTFPNLERLSIVCYVVWTDRSFGDLFPKILPEIQNIKLTSTFRACELKFSRVLPVKDFNLFEFAPLDQIRSLSKITVPSVTSISCSGTMPLVSIGECFTFPGLQKYREMPQLNIFTQLPPFPPVFLSTNCLETVTSLVLGVEFKNEDMAMQYLEGLEKFKNLKKLGLEVFSPWDHTCCFLYSAVDAVCNFQESMGNLQEYTEQRIEEMVEEIQGFRYIDYWKKIAKYTNQKLFDFIAFIKDQKTEVAWAAMDVLNRPNQKTFLEVYIPGTQDSREEHTSIDDFGQQIFHFRIMELLFEQLMNIKTLEYLQFTIDKKSLYFYCTPRFLSLFNSHPSLKQVLISRDQYVYDTFLFCSLLSFEETKKQPYTHNSFSDMTYQTMMHQFPNLPYSFYFLPAHQRTVDFQIVVDIEHKRQFKREDGFPKTLDEFCLPFSDHQFEGGDFNGWI</sequence>
<name>A0A5E8B2L5_9ASCO</name>
<proteinExistence type="predicted"/>
<dbReference type="Proteomes" id="UP000398389">
    <property type="component" value="Unassembled WGS sequence"/>
</dbReference>
<dbReference type="EMBL" id="CABVLU010000001">
    <property type="protein sequence ID" value="VVT43862.1"/>
    <property type="molecule type" value="Genomic_DNA"/>
</dbReference>
<protein>
    <recommendedName>
        <fullName evidence="3">F-box domain-containing protein</fullName>
    </recommendedName>
</protein>